<gene>
    <name evidence="1" type="ORF">TNCV_3542451</name>
</gene>
<proteinExistence type="predicted"/>
<reference evidence="1" key="1">
    <citation type="submission" date="2020-08" db="EMBL/GenBank/DDBJ databases">
        <title>Multicomponent nature underlies the extraordinary mechanical properties of spider dragline silk.</title>
        <authorList>
            <person name="Kono N."/>
            <person name="Nakamura H."/>
            <person name="Mori M."/>
            <person name="Yoshida Y."/>
            <person name="Ohtoshi R."/>
            <person name="Malay A.D."/>
            <person name="Moran D.A.P."/>
            <person name="Tomita M."/>
            <person name="Numata K."/>
            <person name="Arakawa K."/>
        </authorList>
    </citation>
    <scope>NUCLEOTIDE SEQUENCE</scope>
</reference>
<evidence type="ECO:0000313" key="2">
    <source>
        <dbReference type="Proteomes" id="UP000887159"/>
    </source>
</evidence>
<evidence type="ECO:0000313" key="1">
    <source>
        <dbReference type="EMBL" id="GFY00871.1"/>
    </source>
</evidence>
<sequence>MFEAVAEMSAMIEWKVDQKEATCQDINLLMSLPLSHWKHLAWEKTVSSWNTKFLTSLKTLWTKKFFPTIYQRLKCKKKNVTDFKLSQILTGHGYLSRFNLIGSDICSCGQDAETAETVLLYCKLYF</sequence>
<protein>
    <submittedName>
        <fullName evidence="1">Uncharacterized protein</fullName>
    </submittedName>
</protein>
<keyword evidence="2" id="KW-1185">Reference proteome</keyword>
<dbReference type="Proteomes" id="UP000887159">
    <property type="component" value="Unassembled WGS sequence"/>
</dbReference>
<accession>A0A8X6RVA8</accession>
<name>A0A8X6RVA8_TRICX</name>
<dbReference type="AlphaFoldDB" id="A0A8X6RVA8"/>
<comment type="caution">
    <text evidence="1">The sequence shown here is derived from an EMBL/GenBank/DDBJ whole genome shotgun (WGS) entry which is preliminary data.</text>
</comment>
<dbReference type="EMBL" id="BMAU01021222">
    <property type="protein sequence ID" value="GFY00871.1"/>
    <property type="molecule type" value="Genomic_DNA"/>
</dbReference>
<organism evidence="1 2">
    <name type="scientific">Trichonephila clavipes</name>
    <name type="common">Golden silk orbweaver</name>
    <name type="synonym">Nephila clavipes</name>
    <dbReference type="NCBI Taxonomy" id="2585209"/>
    <lineage>
        <taxon>Eukaryota</taxon>
        <taxon>Metazoa</taxon>
        <taxon>Ecdysozoa</taxon>
        <taxon>Arthropoda</taxon>
        <taxon>Chelicerata</taxon>
        <taxon>Arachnida</taxon>
        <taxon>Araneae</taxon>
        <taxon>Araneomorphae</taxon>
        <taxon>Entelegynae</taxon>
        <taxon>Araneoidea</taxon>
        <taxon>Nephilidae</taxon>
        <taxon>Trichonephila</taxon>
    </lineage>
</organism>